<name>A0ABX6T8K0_9SPHN</name>
<keyword evidence="1" id="KW-0472">Membrane</keyword>
<gene>
    <name evidence="2" type="ORF">H9L14_10070</name>
</gene>
<accession>A0ABX6T8K0</accession>
<sequence>MKLRVQFRRWHIWLGWVAAIPMLLWVVSGLIMVARPIEDVRGSGLLREAEPIRLAGTPIPPMVAGVPLSSLTLEQRADGPRWVIKLPDGKTRIADPKTGLLLPALSASDATREVEARYTGKARVQFVTRTSADNPPLDLRRPIDAWKIEMDDGTRFYVDSSTGQVAATRTRWWRFYDLMWGLHIMDPQTREDTHNPFVIGFGIVALAMAVLGTIVLPMTIRRRKAASNGRG</sequence>
<keyword evidence="1" id="KW-1133">Transmembrane helix</keyword>
<evidence type="ECO:0000256" key="1">
    <source>
        <dbReference type="SAM" id="Phobius"/>
    </source>
</evidence>
<keyword evidence="3" id="KW-1185">Reference proteome</keyword>
<dbReference type="Pfam" id="PF03929">
    <property type="entry name" value="PepSY_TM"/>
    <property type="match status" value="1"/>
</dbReference>
<dbReference type="PANTHER" id="PTHR34219:SF6">
    <property type="entry name" value="BLR3280 PROTEIN"/>
    <property type="match status" value="1"/>
</dbReference>
<evidence type="ECO:0000313" key="2">
    <source>
        <dbReference type="EMBL" id="QNP45038.1"/>
    </source>
</evidence>
<dbReference type="EMBL" id="CP060782">
    <property type="protein sequence ID" value="QNP45038.1"/>
    <property type="molecule type" value="Genomic_DNA"/>
</dbReference>
<organism evidence="2 3">
    <name type="scientific">Sphingomonas sediminicola</name>
    <dbReference type="NCBI Taxonomy" id="386874"/>
    <lineage>
        <taxon>Bacteria</taxon>
        <taxon>Pseudomonadati</taxon>
        <taxon>Pseudomonadota</taxon>
        <taxon>Alphaproteobacteria</taxon>
        <taxon>Sphingomonadales</taxon>
        <taxon>Sphingomonadaceae</taxon>
        <taxon>Sphingomonas</taxon>
    </lineage>
</organism>
<protein>
    <submittedName>
        <fullName evidence="2">PepSY domain-containing protein</fullName>
    </submittedName>
</protein>
<dbReference type="Proteomes" id="UP000516105">
    <property type="component" value="Chromosome"/>
</dbReference>
<keyword evidence="1" id="KW-0812">Transmembrane</keyword>
<reference evidence="2 3" key="1">
    <citation type="submission" date="2020-08" db="EMBL/GenBank/DDBJ databases">
        <title>Genome sequence of Sphingomonas sediminicola KACC 15039T.</title>
        <authorList>
            <person name="Hyun D.-W."/>
            <person name="Bae J.-W."/>
        </authorList>
    </citation>
    <scope>NUCLEOTIDE SEQUENCE [LARGE SCALE GENOMIC DNA]</scope>
    <source>
        <strain evidence="2 3">KACC 15039</strain>
    </source>
</reference>
<feature type="transmembrane region" description="Helical" evidence="1">
    <location>
        <begin position="197"/>
        <end position="220"/>
    </location>
</feature>
<proteinExistence type="predicted"/>
<evidence type="ECO:0000313" key="3">
    <source>
        <dbReference type="Proteomes" id="UP000516105"/>
    </source>
</evidence>
<dbReference type="RefSeq" id="WP_187707994.1">
    <property type="nucleotide sequence ID" value="NZ_CP060782.1"/>
</dbReference>
<dbReference type="PANTHER" id="PTHR34219">
    <property type="entry name" value="IRON-REGULATED INNER MEMBRANE PROTEIN-RELATED"/>
    <property type="match status" value="1"/>
</dbReference>
<feature type="transmembrane region" description="Helical" evidence="1">
    <location>
        <begin position="12"/>
        <end position="34"/>
    </location>
</feature>
<dbReference type="InterPro" id="IPR005625">
    <property type="entry name" value="PepSY-ass_TM"/>
</dbReference>